<evidence type="ECO:0000313" key="2">
    <source>
        <dbReference type="EMBL" id="GLW72749.1"/>
    </source>
</evidence>
<dbReference type="Proteomes" id="UP001165041">
    <property type="component" value="Unassembled WGS sequence"/>
</dbReference>
<evidence type="ECO:0000313" key="3">
    <source>
        <dbReference type="Proteomes" id="UP001165041"/>
    </source>
</evidence>
<dbReference type="AlphaFoldDB" id="A0A9W6QAM8"/>
<name>A0A9W6QAM8_9ACTN</name>
<organism evidence="2 3">
    <name type="scientific">Kitasatospora phosalacinea</name>
    <dbReference type="NCBI Taxonomy" id="2065"/>
    <lineage>
        <taxon>Bacteria</taxon>
        <taxon>Bacillati</taxon>
        <taxon>Actinomycetota</taxon>
        <taxon>Actinomycetes</taxon>
        <taxon>Kitasatosporales</taxon>
        <taxon>Streptomycetaceae</taxon>
        <taxon>Kitasatospora</taxon>
    </lineage>
</organism>
<accession>A0A9W6QAM8</accession>
<protein>
    <submittedName>
        <fullName evidence="2">Uncharacterized protein</fullName>
    </submittedName>
</protein>
<feature type="region of interest" description="Disordered" evidence="1">
    <location>
        <begin position="47"/>
        <end position="73"/>
    </location>
</feature>
<evidence type="ECO:0000256" key="1">
    <source>
        <dbReference type="SAM" id="MobiDB-lite"/>
    </source>
</evidence>
<dbReference type="RefSeq" id="WP_285738431.1">
    <property type="nucleotide sequence ID" value="NZ_BSSA01000019.1"/>
</dbReference>
<proteinExistence type="predicted"/>
<sequence length="73" mass="7798">MTVRTFAAVHHRGDDGEVVEKTVEPVPYDEAQALQVVGRHESDAMDLDTATDGSRLTPAVGTGPEIRSPVPTL</sequence>
<gene>
    <name evidence="2" type="ORF">Kpho02_50480</name>
</gene>
<reference evidence="2" key="1">
    <citation type="submission" date="2023-02" db="EMBL/GenBank/DDBJ databases">
        <title>Kitasatospora phosalacinea NBRC 14627.</title>
        <authorList>
            <person name="Ichikawa N."/>
            <person name="Sato H."/>
            <person name="Tonouchi N."/>
        </authorList>
    </citation>
    <scope>NUCLEOTIDE SEQUENCE</scope>
    <source>
        <strain evidence="2">NBRC 14627</strain>
    </source>
</reference>
<comment type="caution">
    <text evidence="2">The sequence shown here is derived from an EMBL/GenBank/DDBJ whole genome shotgun (WGS) entry which is preliminary data.</text>
</comment>
<dbReference type="EMBL" id="BSSA01000019">
    <property type="protein sequence ID" value="GLW72749.1"/>
    <property type="molecule type" value="Genomic_DNA"/>
</dbReference>